<dbReference type="InterPro" id="IPR005467">
    <property type="entry name" value="His_kinase_dom"/>
</dbReference>
<dbReference type="InterPro" id="IPR004358">
    <property type="entry name" value="Sig_transdc_His_kin-like_C"/>
</dbReference>
<dbReference type="PROSITE" id="PS50885">
    <property type="entry name" value="HAMP"/>
    <property type="match status" value="1"/>
</dbReference>
<keyword evidence="10" id="KW-0067">ATP-binding</keyword>
<dbReference type="RefSeq" id="WP_022461606.1">
    <property type="nucleotide sequence ID" value="NZ_CABJFB010000002.1"/>
</dbReference>
<evidence type="ECO:0000256" key="13">
    <source>
        <dbReference type="ARBA" id="ARBA00023136"/>
    </source>
</evidence>
<evidence type="ECO:0000313" key="15">
    <source>
        <dbReference type="Proteomes" id="UP000095706"/>
    </source>
</evidence>
<evidence type="ECO:0000256" key="6">
    <source>
        <dbReference type="ARBA" id="ARBA00022679"/>
    </source>
</evidence>
<keyword evidence="11" id="KW-1133">Transmembrane helix</keyword>
<gene>
    <name evidence="14" type="primary">phoR_5</name>
    <name evidence="14" type="ORF">ERS852406_02106</name>
</gene>
<protein>
    <recommendedName>
        <fullName evidence="3">histidine kinase</fullName>
        <ecNumber evidence="3">2.7.13.3</ecNumber>
    </recommendedName>
</protein>
<keyword evidence="6 14" id="KW-0808">Transferase</keyword>
<dbReference type="InterPro" id="IPR003660">
    <property type="entry name" value="HAMP_dom"/>
</dbReference>
<dbReference type="GO" id="GO:0005886">
    <property type="term" value="C:plasma membrane"/>
    <property type="evidence" value="ECO:0007669"/>
    <property type="project" value="UniProtKB-SubCell"/>
</dbReference>
<organism evidence="14 15">
    <name type="scientific">Fusicatenibacter saccharivorans</name>
    <dbReference type="NCBI Taxonomy" id="1150298"/>
    <lineage>
        <taxon>Bacteria</taxon>
        <taxon>Bacillati</taxon>
        <taxon>Bacillota</taxon>
        <taxon>Clostridia</taxon>
        <taxon>Lachnospirales</taxon>
        <taxon>Lachnospiraceae</taxon>
        <taxon>Fusicatenibacter</taxon>
    </lineage>
</organism>
<dbReference type="Pfam" id="PF00512">
    <property type="entry name" value="HisKA"/>
    <property type="match status" value="1"/>
</dbReference>
<evidence type="ECO:0000256" key="11">
    <source>
        <dbReference type="ARBA" id="ARBA00022989"/>
    </source>
</evidence>
<dbReference type="InterPro" id="IPR036097">
    <property type="entry name" value="HisK_dim/P_sf"/>
</dbReference>
<dbReference type="EMBL" id="CYYV01000009">
    <property type="protein sequence ID" value="CUO48934.1"/>
    <property type="molecule type" value="Genomic_DNA"/>
</dbReference>
<dbReference type="SUPFAM" id="SSF158472">
    <property type="entry name" value="HAMP domain-like"/>
    <property type="match status" value="1"/>
</dbReference>
<sequence length="472" mass="52675">MRRTLYRKLILIYVILAIAGFTLISTVGSRMVEDSLVSSASTSLYREATQIASKQGDLYYHSERSLTDLYNSLSALASYHNSQIWLISADGEILLNTAAALDEENPEIIDGFDPVALGSEYYSTGTFFGYFEDKMLSVMVPVTSDFRINGYVAIHLPLQDVYQQRESLLARIDFLFLLVFGLSFVILIFFSLVVYRPLKKIINGAKEYASGNLTHKIDVKSHDEMGYLASTLNYMSGELNKTGEYQRKFVANVSHDFRSPLTSIKGYVEAILDGTIPPEMQEKYLKIVLFETERLHKLTQSLLTLNDIDDKGNMLDLTSFDINAVIKDTAASFEGTCTKKRISISLILASRTLYVCADMGKIQQVLYNLIDNAIKFSNNDSTITVETTEKHGKVFVSVKDTGCGIPKASITKIWERFYKLDASRGKDRKGTGLGLSIVKEIITAHNQNINVISTEGVGTEFIFTLAKGEAPK</sequence>
<reference evidence="14 15" key="1">
    <citation type="submission" date="2015-09" db="EMBL/GenBank/DDBJ databases">
        <authorList>
            <consortium name="Pathogen Informatics"/>
        </authorList>
    </citation>
    <scope>NUCLEOTIDE SEQUENCE [LARGE SCALE GENOMIC DNA]</scope>
    <source>
        <strain evidence="14 15">2789STDY5608849</strain>
    </source>
</reference>
<dbReference type="SMART" id="SM00387">
    <property type="entry name" value="HATPase_c"/>
    <property type="match status" value="1"/>
</dbReference>
<name>A0A174FFF4_9FIRM</name>
<dbReference type="STRING" id="1150298.ERS852406_02106"/>
<dbReference type="FunFam" id="3.30.565.10:FF:000006">
    <property type="entry name" value="Sensor histidine kinase WalK"/>
    <property type="match status" value="1"/>
</dbReference>
<dbReference type="AlphaFoldDB" id="A0A174FFF4"/>
<dbReference type="CDD" id="cd00082">
    <property type="entry name" value="HisKA"/>
    <property type="match status" value="1"/>
</dbReference>
<dbReference type="GO" id="GO:0000155">
    <property type="term" value="F:phosphorelay sensor kinase activity"/>
    <property type="evidence" value="ECO:0007669"/>
    <property type="project" value="InterPro"/>
</dbReference>
<evidence type="ECO:0000256" key="2">
    <source>
        <dbReference type="ARBA" id="ARBA00004651"/>
    </source>
</evidence>
<keyword evidence="13" id="KW-0472">Membrane</keyword>
<dbReference type="EC" id="2.7.13.3" evidence="3"/>
<dbReference type="Pfam" id="PF02518">
    <property type="entry name" value="HATPase_c"/>
    <property type="match status" value="1"/>
</dbReference>
<evidence type="ECO:0000256" key="10">
    <source>
        <dbReference type="ARBA" id="ARBA00022840"/>
    </source>
</evidence>
<accession>A0A174FFF4</accession>
<evidence type="ECO:0000256" key="5">
    <source>
        <dbReference type="ARBA" id="ARBA00022553"/>
    </source>
</evidence>
<dbReference type="InterPro" id="IPR050398">
    <property type="entry name" value="HssS/ArlS-like"/>
</dbReference>
<dbReference type="InterPro" id="IPR036890">
    <property type="entry name" value="HATPase_C_sf"/>
</dbReference>
<proteinExistence type="predicted"/>
<evidence type="ECO:0000256" key="3">
    <source>
        <dbReference type="ARBA" id="ARBA00012438"/>
    </source>
</evidence>
<evidence type="ECO:0000256" key="4">
    <source>
        <dbReference type="ARBA" id="ARBA00022475"/>
    </source>
</evidence>
<keyword evidence="4" id="KW-1003">Cell membrane</keyword>
<comment type="catalytic activity">
    <reaction evidence="1">
        <text>ATP + protein L-histidine = ADP + protein N-phospho-L-histidine.</text>
        <dbReference type="EC" id="2.7.13.3"/>
    </reaction>
</comment>
<evidence type="ECO:0000313" key="14">
    <source>
        <dbReference type="EMBL" id="CUO48934.1"/>
    </source>
</evidence>
<keyword evidence="9" id="KW-0418">Kinase</keyword>
<dbReference type="PANTHER" id="PTHR45528">
    <property type="entry name" value="SENSOR HISTIDINE KINASE CPXA"/>
    <property type="match status" value="1"/>
</dbReference>
<dbReference type="Pfam" id="PF00672">
    <property type="entry name" value="HAMP"/>
    <property type="match status" value="1"/>
</dbReference>
<dbReference type="OrthoDB" id="9813151at2"/>
<dbReference type="SMART" id="SM00388">
    <property type="entry name" value="HisKA"/>
    <property type="match status" value="1"/>
</dbReference>
<dbReference type="CDD" id="cd00075">
    <property type="entry name" value="HATPase"/>
    <property type="match status" value="1"/>
</dbReference>
<keyword evidence="12" id="KW-0902">Two-component regulatory system</keyword>
<evidence type="ECO:0000256" key="1">
    <source>
        <dbReference type="ARBA" id="ARBA00000085"/>
    </source>
</evidence>
<keyword evidence="8" id="KW-0547">Nucleotide-binding</keyword>
<evidence type="ECO:0000256" key="9">
    <source>
        <dbReference type="ARBA" id="ARBA00022777"/>
    </source>
</evidence>
<dbReference type="CDD" id="cd06225">
    <property type="entry name" value="HAMP"/>
    <property type="match status" value="1"/>
</dbReference>
<dbReference type="SMART" id="SM00304">
    <property type="entry name" value="HAMP"/>
    <property type="match status" value="1"/>
</dbReference>
<dbReference type="FunFam" id="1.10.287.130:FF:000001">
    <property type="entry name" value="Two-component sensor histidine kinase"/>
    <property type="match status" value="1"/>
</dbReference>
<dbReference type="Proteomes" id="UP000095706">
    <property type="component" value="Unassembled WGS sequence"/>
</dbReference>
<dbReference type="Gene3D" id="6.10.340.10">
    <property type="match status" value="1"/>
</dbReference>
<evidence type="ECO:0000256" key="12">
    <source>
        <dbReference type="ARBA" id="ARBA00023012"/>
    </source>
</evidence>
<dbReference type="SUPFAM" id="SSF47384">
    <property type="entry name" value="Homodimeric domain of signal transducing histidine kinase"/>
    <property type="match status" value="1"/>
</dbReference>
<keyword evidence="5" id="KW-0597">Phosphoprotein</keyword>
<dbReference type="PROSITE" id="PS50109">
    <property type="entry name" value="HIS_KIN"/>
    <property type="match status" value="1"/>
</dbReference>
<evidence type="ECO:0000256" key="8">
    <source>
        <dbReference type="ARBA" id="ARBA00022741"/>
    </source>
</evidence>
<keyword evidence="7" id="KW-0812">Transmembrane</keyword>
<dbReference type="GeneID" id="79855210"/>
<dbReference type="PRINTS" id="PR00344">
    <property type="entry name" value="BCTRLSENSOR"/>
</dbReference>
<dbReference type="SUPFAM" id="SSF55874">
    <property type="entry name" value="ATPase domain of HSP90 chaperone/DNA topoisomerase II/histidine kinase"/>
    <property type="match status" value="1"/>
</dbReference>
<dbReference type="InterPro" id="IPR003594">
    <property type="entry name" value="HATPase_dom"/>
</dbReference>
<dbReference type="PANTHER" id="PTHR45528:SF1">
    <property type="entry name" value="SENSOR HISTIDINE KINASE CPXA"/>
    <property type="match status" value="1"/>
</dbReference>
<dbReference type="Gene3D" id="1.10.287.130">
    <property type="match status" value="1"/>
</dbReference>
<dbReference type="InterPro" id="IPR003661">
    <property type="entry name" value="HisK_dim/P_dom"/>
</dbReference>
<evidence type="ECO:0000256" key="7">
    <source>
        <dbReference type="ARBA" id="ARBA00022692"/>
    </source>
</evidence>
<dbReference type="Gene3D" id="3.30.565.10">
    <property type="entry name" value="Histidine kinase-like ATPase, C-terminal domain"/>
    <property type="match status" value="1"/>
</dbReference>
<dbReference type="GO" id="GO:0005524">
    <property type="term" value="F:ATP binding"/>
    <property type="evidence" value="ECO:0007669"/>
    <property type="project" value="UniProtKB-KW"/>
</dbReference>
<comment type="subcellular location">
    <subcellularLocation>
        <location evidence="2">Cell membrane</location>
        <topology evidence="2">Multi-pass membrane protein</topology>
    </subcellularLocation>
</comment>